<reference evidence="5 6" key="1">
    <citation type="submission" date="2017-11" db="EMBL/GenBank/DDBJ databases">
        <title>Genomic Encyclopedia of Archaeal and Bacterial Type Strains, Phase II (KMG-II): From Individual Species to Whole Genera.</title>
        <authorList>
            <person name="Goeker M."/>
        </authorList>
    </citation>
    <scope>NUCLEOTIDE SEQUENCE [LARGE SCALE GENOMIC DNA]</scope>
    <source>
        <strain evidence="5 6">DSM 29128</strain>
    </source>
</reference>
<dbReference type="Proteomes" id="UP000228531">
    <property type="component" value="Unassembled WGS sequence"/>
</dbReference>
<dbReference type="PANTHER" id="PTHR47429">
    <property type="entry name" value="PROTEIN TWIN LOV 1"/>
    <property type="match status" value="1"/>
</dbReference>
<evidence type="ECO:0000313" key="6">
    <source>
        <dbReference type="Proteomes" id="UP000228531"/>
    </source>
</evidence>
<name>A0A2M8WKT6_9RHOB</name>
<proteinExistence type="predicted"/>
<keyword evidence="6" id="KW-1185">Reference proteome</keyword>
<gene>
    <name evidence="5" type="ORF">BC777_0356</name>
</gene>
<organism evidence="5 6">
    <name type="scientific">Yoonia maricola</name>
    <dbReference type="NCBI Taxonomy" id="420999"/>
    <lineage>
        <taxon>Bacteria</taxon>
        <taxon>Pseudomonadati</taxon>
        <taxon>Pseudomonadota</taxon>
        <taxon>Alphaproteobacteria</taxon>
        <taxon>Rhodobacterales</taxon>
        <taxon>Paracoccaceae</taxon>
        <taxon>Yoonia</taxon>
    </lineage>
</organism>
<protein>
    <submittedName>
        <fullName evidence="5">PAS domain S-box-containing protein</fullName>
    </submittedName>
</protein>
<dbReference type="PANTHER" id="PTHR47429:SF2">
    <property type="entry name" value="PROTEIN TWIN LOV 1"/>
    <property type="match status" value="1"/>
</dbReference>
<dbReference type="Pfam" id="PF13426">
    <property type="entry name" value="PAS_9"/>
    <property type="match status" value="1"/>
</dbReference>
<comment type="caution">
    <text evidence="5">The sequence shown here is derived from an EMBL/GenBank/DDBJ whole genome shotgun (WGS) entry which is preliminary data.</text>
</comment>
<keyword evidence="1" id="KW-0285">Flavoprotein</keyword>
<evidence type="ECO:0000256" key="3">
    <source>
        <dbReference type="ARBA" id="ARBA00022991"/>
    </source>
</evidence>
<dbReference type="RefSeq" id="WP_168769047.1">
    <property type="nucleotide sequence ID" value="NZ_PGTY01000001.1"/>
</dbReference>
<evidence type="ECO:0000259" key="4">
    <source>
        <dbReference type="PROSITE" id="PS50112"/>
    </source>
</evidence>
<evidence type="ECO:0000256" key="1">
    <source>
        <dbReference type="ARBA" id="ARBA00022630"/>
    </source>
</evidence>
<dbReference type="AlphaFoldDB" id="A0A2M8WKT6"/>
<accession>A0A2M8WKT6</accession>
<dbReference type="PROSITE" id="PS50112">
    <property type="entry name" value="PAS"/>
    <property type="match status" value="1"/>
</dbReference>
<dbReference type="SUPFAM" id="SSF55785">
    <property type="entry name" value="PYP-like sensor domain (PAS domain)"/>
    <property type="match status" value="1"/>
</dbReference>
<dbReference type="EMBL" id="PGTY01000001">
    <property type="protein sequence ID" value="PJI91527.1"/>
    <property type="molecule type" value="Genomic_DNA"/>
</dbReference>
<evidence type="ECO:0000256" key="2">
    <source>
        <dbReference type="ARBA" id="ARBA00022643"/>
    </source>
</evidence>
<dbReference type="InterPro" id="IPR000014">
    <property type="entry name" value="PAS"/>
</dbReference>
<keyword evidence="2" id="KW-0288">FMN</keyword>
<dbReference type="InterPro" id="IPR035965">
    <property type="entry name" value="PAS-like_dom_sf"/>
</dbReference>
<dbReference type="Gene3D" id="3.30.450.20">
    <property type="entry name" value="PAS domain"/>
    <property type="match status" value="1"/>
</dbReference>
<feature type="domain" description="PAS" evidence="4">
    <location>
        <begin position="17"/>
        <end position="86"/>
    </location>
</feature>
<dbReference type="NCBIfam" id="TIGR00229">
    <property type="entry name" value="sensory_box"/>
    <property type="match status" value="1"/>
</dbReference>
<keyword evidence="3" id="KW-0157">Chromophore</keyword>
<evidence type="ECO:0000313" key="5">
    <source>
        <dbReference type="EMBL" id="PJI91527.1"/>
    </source>
</evidence>
<dbReference type="CDD" id="cd00130">
    <property type="entry name" value="PAS"/>
    <property type="match status" value="1"/>
</dbReference>
<sequence length="131" mass="14217">MTIESDSYDVFIRDHADEDTRNAAIDSSAVVCLAAPGVPVLYVSDVFEAHTGYTPTEIVGRSLSILQGPDTEPEAVALFRKLIEEAKPGLIKITNYRKDGTPFTHECALRPISDSNGTVTHFVAIQKPVVS</sequence>